<dbReference type="Gene3D" id="2.60.40.740">
    <property type="match status" value="1"/>
</dbReference>
<dbReference type="InterPro" id="IPR047589">
    <property type="entry name" value="DUF11_rpt"/>
</dbReference>
<keyword evidence="7" id="KW-1185">Reference proteome</keyword>
<dbReference type="NCBIfam" id="TIGR01451">
    <property type="entry name" value="B_ant_repeat"/>
    <property type="match status" value="11"/>
</dbReference>
<feature type="domain" description="DUF11" evidence="4">
    <location>
        <begin position="877"/>
        <end position="990"/>
    </location>
</feature>
<feature type="domain" description="DUF7507" evidence="5">
    <location>
        <begin position="1369"/>
        <end position="1451"/>
    </location>
</feature>
<keyword evidence="2" id="KW-1133">Transmembrane helix</keyword>
<feature type="domain" description="DUF7507" evidence="5">
    <location>
        <begin position="1831"/>
        <end position="1918"/>
    </location>
</feature>
<dbReference type="Pfam" id="PF01345">
    <property type="entry name" value="DUF11"/>
    <property type="match status" value="6"/>
</dbReference>
<feature type="domain" description="DUF11" evidence="4">
    <location>
        <begin position="212"/>
        <end position="340"/>
    </location>
</feature>
<evidence type="ECO:0000259" key="5">
    <source>
        <dbReference type="Pfam" id="PF24346"/>
    </source>
</evidence>
<feature type="domain" description="DUF7507" evidence="5">
    <location>
        <begin position="1951"/>
        <end position="2037"/>
    </location>
</feature>
<dbReference type="Proteomes" id="UP001241758">
    <property type="component" value="Unassembled WGS sequence"/>
</dbReference>
<feature type="domain" description="DUF7507" evidence="5">
    <location>
        <begin position="2561"/>
        <end position="2639"/>
    </location>
</feature>
<feature type="domain" description="DUF7507" evidence="5">
    <location>
        <begin position="1131"/>
        <end position="1213"/>
    </location>
</feature>
<feature type="compositionally biased region" description="Polar residues" evidence="1">
    <location>
        <begin position="2717"/>
        <end position="2730"/>
    </location>
</feature>
<protein>
    <recommendedName>
        <fullName evidence="8">Repeat protein (TIGR01451 family)</fullName>
    </recommendedName>
</protein>
<feature type="region of interest" description="Disordered" evidence="1">
    <location>
        <begin position="2645"/>
        <end position="2734"/>
    </location>
</feature>
<dbReference type="InterPro" id="IPR013783">
    <property type="entry name" value="Ig-like_fold"/>
</dbReference>
<accession>A0ABT6WIG8</accession>
<evidence type="ECO:0000313" key="7">
    <source>
        <dbReference type="Proteomes" id="UP001241758"/>
    </source>
</evidence>
<feature type="compositionally biased region" description="Polar residues" evidence="1">
    <location>
        <begin position="263"/>
        <end position="273"/>
    </location>
</feature>
<sequence length="2769" mass="274617">MRSVFARAGAVVAALGAIMAVSVASPFRATPALAAQTVCPTAVTLTNGDFEQPVIPAGTVQILSRTLIPGWQTTAPDKMIELWRGYGGVPAASGSQHAELNANVVSTLYQDLATTPGQTLRWQLNHRGRTGTDTMAVMIGPPAGSLIQQGPNISDPKTAWGTYTGTYTVPAGQTSTRFAFKSVSSATADPSVGNFLDGISFGSAACLTTTTSVVNTGGATTANVGDTLTYTVTARNDGGSPARLSAISDALPAGTTYVPGSLRSVSGSTTTKPTDAAGDDAGEYVGGSRAVNLRVGAGAGSASGGTLAPGESQTLSYQVTVNSSTAGTTLNNDAATSYTETVTNSPATSTSNTAAIAVNPAADLSVTAALVTPAVVAGQAAGYTLTASNAGPSSAGTVQLIGTVPAGLTGVTATSAGGACTVAGTKAQCDYPSIASGATRTMTISGNVPSTAEPGTAYTLAASVTSATYETKQADNSASVSTPVTASANLNVAMTYSPSVPVGGGTITYTVTVTNQGPSLARGIVLSDPIPIGSTNASATVPGGVCNSTTTGTIECIWASLAPGATKTITITMTLAQNNPNVNNAVSIASGTPDPDVGNNIVTVTGAGALVADVEISLTLGAYTGYAGTDTSYTLTVRNNGPSIADNITFIPVLPPGVNVIRPTTGPLASYCTPYACTVPSLPSGDSVQLTGTIELTRDAQAGPGTATVTAISTTTDPNPANDKLTTNVMVLLSSDLAVSQTLSNPDRPGGNLVPGERARSVVTVTNQGITRAEGVLVQRPVPAGQPVPTASTAAGTCTFQGTTDLNGITPDGGVFICSRPLMYAATTWTITFDSTLRAGYTATSYARTATVSATSTDPDPANDSVTTTSPVDHIADIDLAQTTSTTRVVASDPVQFSVDAHNAGPSDATNVVVQVQPQTGLLISSGSGAGSYDPGTGRWSIPVLASGATVTLNLSGSAVSAGAPNNVVRVLSADGTDPSAANNTAQAAVTIDPAAASLKITSAATVAPASRQNAAIAGDAVTYRFTVVNDGNVAMNAMSVRDALTGTATCPGTSLAAGAQMTCTSPAPYTITQADFDAQQPVYNNASVTAVPPGGLLPATFGPAPVTVSLATGTASLKATVTAAVNPAGHTGAAQVGDTITYTYVVSNDGNAALGQVAVTDTLGGAANCPSATLAVGASMTCASGGPYTVTQSDVDAGGPVIDAATLSGRLAGSATTRTFGPFSTSVAVTPAVPSLTAVVTANVTPPARQGAAARNDTIGYSYAVTNNGNVTMSSIGVTDTRVGTASCPATPLAVNATMTCTSTASYTVSQADLDAGIAITDSATVSGRAPGSAATSYGPFTTGVAVAVAAPMLAVTVNPAVTPLANQSAAKAGNTIGYSFTVTNNGNVTMSNISVADSRLGAATCPAGPLAAGATVTCTNAATYTVTQGDVDAGTPITTSASVSGRGPGAVSDTVFGPVTAGVAVAAPVASLSISVAAAVLPTEHQSAIRVGDTISYTYTVVNDGNVTMSGINLGDALAGAVNCPFASLVVGASMTCVSASPFVVDQARIDAGGAVTASASATATTPAGAGVPFGPFTASVTIAPAVPSLNMAVTAFVNPVARRNQAQTGDTITYQYDITNTGNVTMSSIAVADTVAGGGNCPFASLAVGASMTCLSSSSYTVVVGDLAGASIVNNATLTARAPGAGVSSLYATGSDAVALVRPVPSLTVAVTPAVSPPGNQSAAAAGNTITYTFVVTNNGTVPMTAISLTDPKTGTAVCLTSTLNAGISTTCTGGSPYVVTQSDVDDGLVTTTVTAYGQSNTELAPRSYGSFTATVPVTPARPLLQLSTTVVAAGTDVGHAVTFNYAVQNIGNITMDTLSVGGTISGTVSCLPTSLAPSQTANCTGGTSHQIDQGDIDAGLPITDVASAVGRRVNTSTDLTFGPQTASAPVAAPRPSLTISTVETVSDPARQNAAAAGDTISYQYTITNDGNLTMDNLAVTDTLFGPVACSNAALNVGDTVNCTGVPSYSVTQADVDSGVAIVSDAHVLGQRVNSPTPYSYGPAVVSTALAPATASLTATVSELITPAGHQNAAEVDDSVRFRTVLTNTGNQTITGIVIEEPRAGTATCPATVLAPQATMTCTSASPYTVTSADVDANAPAATTVTVSGRRPGDASSSTLLTQAAGFPVVSSAPALTVSAAAVVTPAGHQGQLVLGDSIAYRYTVRNTGNVTMTGIDVTGTRGGAATCPAVTLAIRATTTCVSSGTYQVTQPDVEAGQPITESAQVTARAAGTTTDLTFGPATATELMAAAADSLHLAVTAMVSPASRRLAAAAGDTIDYRYVVTNDGDVEVTGIAVDDDLTGVAHCPADRLAVGASMTCDSVRPHTVSQSEVDAGRAIDNLASVTGRRPGAPTDTTYDQESATVQLATGEGRLDIAISADVEPPVKAGEVSVAAAPHTAPAAGDGIRFRYIVTNNGNVTMFGITVVDTLVGTVTCMDANLAVGHTTNCVADDVYRVTQQDIDTSRVITTLASASGLEPAATVRYQSPPAVANTPVEPAAPSIGADQTVAWTDTDGDGALGTGDAVTSTIEVANDGNVTLNAIGLTGLPVGVTCPKTTLAPGERMTCVSDPYHLTAAEVAAGQTTFTVRANAVAPSNIGGVQADAPASITPPSPGPTTSPSGTSPSLSPSSTMTPSPSRTVTPTRAPSPTVTPSRSPSRTRTVTPSRTTAPVSRTPSPSRSQDTSPGRTPITGGDYSVLLTGGLILIGSGVALVLLTVRRARRFPS</sequence>
<organism evidence="6 7">
    <name type="scientific">Actinoplanes sandaracinus</name>
    <dbReference type="NCBI Taxonomy" id="3045177"/>
    <lineage>
        <taxon>Bacteria</taxon>
        <taxon>Bacillati</taxon>
        <taxon>Actinomycetota</taxon>
        <taxon>Actinomycetes</taxon>
        <taxon>Micromonosporales</taxon>
        <taxon>Micromonosporaceae</taxon>
        <taxon>Actinoplanes</taxon>
    </lineage>
</organism>
<dbReference type="PANTHER" id="PTHR34819">
    <property type="entry name" value="LARGE CYSTEINE-RICH PERIPLASMIC PROTEIN OMCB"/>
    <property type="match status" value="1"/>
</dbReference>
<keyword evidence="2" id="KW-0812">Transmembrane</keyword>
<feature type="domain" description="DUF7507" evidence="5">
    <location>
        <begin position="2073"/>
        <end position="2157"/>
    </location>
</feature>
<feature type="domain" description="DUF11" evidence="4">
    <location>
        <begin position="613"/>
        <end position="728"/>
    </location>
</feature>
<feature type="chain" id="PRO_5045250842" description="Repeat protein (TIGR01451 family)" evidence="3">
    <location>
        <begin position="35"/>
        <end position="2769"/>
    </location>
</feature>
<feature type="domain" description="DUF7507" evidence="5">
    <location>
        <begin position="2438"/>
        <end position="2524"/>
    </location>
</feature>
<dbReference type="PANTHER" id="PTHR34819:SF3">
    <property type="entry name" value="CELL SURFACE PROTEIN"/>
    <property type="match status" value="1"/>
</dbReference>
<dbReference type="EMBL" id="JASCTH010000007">
    <property type="protein sequence ID" value="MDI6099525.1"/>
    <property type="molecule type" value="Genomic_DNA"/>
</dbReference>
<feature type="domain" description="DUF11" evidence="4">
    <location>
        <begin position="736"/>
        <end position="869"/>
    </location>
</feature>
<dbReference type="InterPro" id="IPR055354">
    <property type="entry name" value="DUF7507"/>
</dbReference>
<feature type="region of interest" description="Disordered" evidence="1">
    <location>
        <begin position="851"/>
        <end position="870"/>
    </location>
</feature>
<dbReference type="Pfam" id="PF24346">
    <property type="entry name" value="DUF7507"/>
    <property type="match status" value="14"/>
</dbReference>
<feature type="domain" description="DUF7507" evidence="5">
    <location>
        <begin position="2177"/>
        <end position="2275"/>
    </location>
</feature>
<dbReference type="Gene3D" id="2.60.40.10">
    <property type="entry name" value="Immunoglobulins"/>
    <property type="match status" value="3"/>
</dbReference>
<dbReference type="InterPro" id="IPR051172">
    <property type="entry name" value="Chlamydia_OmcB"/>
</dbReference>
<feature type="domain" description="DUF7507" evidence="5">
    <location>
        <begin position="1487"/>
        <end position="1574"/>
    </location>
</feature>
<feature type="domain" description="DUF7507" evidence="5">
    <location>
        <begin position="1235"/>
        <end position="1335"/>
    </location>
</feature>
<feature type="signal peptide" evidence="3">
    <location>
        <begin position="1"/>
        <end position="34"/>
    </location>
</feature>
<feature type="region of interest" description="Disordered" evidence="1">
    <location>
        <begin position="262"/>
        <end position="283"/>
    </location>
</feature>
<evidence type="ECO:0000313" key="6">
    <source>
        <dbReference type="EMBL" id="MDI6099525.1"/>
    </source>
</evidence>
<feature type="domain" description="DUF7507" evidence="5">
    <location>
        <begin position="1005"/>
        <end position="1096"/>
    </location>
</feature>
<keyword evidence="2" id="KW-0472">Membrane</keyword>
<dbReference type="InterPro" id="IPR001434">
    <property type="entry name" value="OmcB-like_DUF11"/>
</dbReference>
<feature type="transmembrane region" description="Helical" evidence="2">
    <location>
        <begin position="2739"/>
        <end position="2761"/>
    </location>
</feature>
<feature type="domain" description="DUF7507" evidence="5">
    <location>
        <begin position="1604"/>
        <end position="1687"/>
    </location>
</feature>
<gene>
    <name evidence="6" type="ORF">QLQ12_13055</name>
</gene>
<evidence type="ECO:0008006" key="8">
    <source>
        <dbReference type="Google" id="ProtNLM"/>
    </source>
</evidence>
<evidence type="ECO:0000256" key="1">
    <source>
        <dbReference type="SAM" id="MobiDB-lite"/>
    </source>
</evidence>
<proteinExistence type="predicted"/>
<feature type="domain" description="DUF7507" evidence="5">
    <location>
        <begin position="2309"/>
        <end position="2396"/>
    </location>
</feature>
<feature type="domain" description="DUF11" evidence="4">
    <location>
        <begin position="490"/>
        <end position="605"/>
    </location>
</feature>
<comment type="caution">
    <text evidence="6">The sequence shown here is derived from an EMBL/GenBank/DDBJ whole genome shotgun (WGS) entry which is preliminary data.</text>
</comment>
<dbReference type="RefSeq" id="WP_282759752.1">
    <property type="nucleotide sequence ID" value="NZ_JASCTH010000007.1"/>
</dbReference>
<reference evidence="6 7" key="1">
    <citation type="submission" date="2023-05" db="EMBL/GenBank/DDBJ databases">
        <title>Actinoplanes sp. NEAU-A12 genome sequencing.</title>
        <authorList>
            <person name="Wang Z.-S."/>
        </authorList>
    </citation>
    <scope>NUCLEOTIDE SEQUENCE [LARGE SCALE GENOMIC DNA]</scope>
    <source>
        <strain evidence="6 7">NEAU-A12</strain>
    </source>
</reference>
<evidence type="ECO:0000256" key="3">
    <source>
        <dbReference type="SAM" id="SignalP"/>
    </source>
</evidence>
<name>A0ABT6WIG8_9ACTN</name>
<keyword evidence="3" id="KW-0732">Signal</keyword>
<feature type="domain" description="DUF7507" evidence="5">
    <location>
        <begin position="1723"/>
        <end position="1806"/>
    </location>
</feature>
<feature type="domain" description="DUF11" evidence="4">
    <location>
        <begin position="363"/>
        <end position="481"/>
    </location>
</feature>
<evidence type="ECO:0000256" key="2">
    <source>
        <dbReference type="SAM" id="Phobius"/>
    </source>
</evidence>
<feature type="compositionally biased region" description="Low complexity" evidence="1">
    <location>
        <begin position="2661"/>
        <end position="2716"/>
    </location>
</feature>
<evidence type="ECO:0000259" key="4">
    <source>
        <dbReference type="Pfam" id="PF01345"/>
    </source>
</evidence>